<name>A0A437Q4X9_9GAMM</name>
<dbReference type="Proteomes" id="UP000282818">
    <property type="component" value="Unassembled WGS sequence"/>
</dbReference>
<dbReference type="Pfam" id="PF11964">
    <property type="entry name" value="SpoIIAA-like"/>
    <property type="match status" value="1"/>
</dbReference>
<dbReference type="InterPro" id="IPR021866">
    <property type="entry name" value="SpoIIAA-like"/>
</dbReference>
<dbReference type="AlphaFoldDB" id="A0A437Q4X9"/>
<keyword evidence="2" id="KW-1185">Reference proteome</keyword>
<proteinExistence type="predicted"/>
<gene>
    <name evidence="1" type="ORF">EOE65_15400</name>
</gene>
<organism evidence="1 2">
    <name type="scientific">Neptunomonas marina</name>
    <dbReference type="NCBI Taxonomy" id="1815562"/>
    <lineage>
        <taxon>Bacteria</taxon>
        <taxon>Pseudomonadati</taxon>
        <taxon>Pseudomonadota</taxon>
        <taxon>Gammaproteobacteria</taxon>
        <taxon>Oceanospirillales</taxon>
        <taxon>Oceanospirillaceae</taxon>
        <taxon>Neptunomonas</taxon>
    </lineage>
</organism>
<reference evidence="1 2" key="1">
    <citation type="submission" date="2019-01" db="EMBL/GenBank/DDBJ databases">
        <authorList>
            <person name="Chen W.-M."/>
        </authorList>
    </citation>
    <scope>NUCLEOTIDE SEQUENCE [LARGE SCALE GENOMIC DNA]</scope>
    <source>
        <strain evidence="1 2">HPM-16</strain>
    </source>
</reference>
<dbReference type="SUPFAM" id="SSF52091">
    <property type="entry name" value="SpoIIaa-like"/>
    <property type="match status" value="1"/>
</dbReference>
<dbReference type="InterPro" id="IPR036513">
    <property type="entry name" value="STAS_dom_sf"/>
</dbReference>
<dbReference type="RefSeq" id="WP_127695346.1">
    <property type="nucleotide sequence ID" value="NZ_SACQ01000008.1"/>
</dbReference>
<evidence type="ECO:0000313" key="1">
    <source>
        <dbReference type="EMBL" id="RVU29555.1"/>
    </source>
</evidence>
<sequence length="121" mass="13442">MLSVLPETAGDLIVVQASDQLTADDYQSVLVPEVEEKLKSHPNVRVVIYFDPSFTGMELGAIWEDAKLGMAHANDFYRLAVVGGPDWAEWATALGNHLVKGEARHFSETQYLQAMHWVNDA</sequence>
<dbReference type="Gene3D" id="3.40.50.10600">
    <property type="entry name" value="SpoIIaa-like domains"/>
    <property type="match status" value="1"/>
</dbReference>
<dbReference type="InterPro" id="IPR038396">
    <property type="entry name" value="SpoIIAA-like_sf"/>
</dbReference>
<evidence type="ECO:0000313" key="2">
    <source>
        <dbReference type="Proteomes" id="UP000282818"/>
    </source>
</evidence>
<dbReference type="EMBL" id="SACQ01000008">
    <property type="protein sequence ID" value="RVU29555.1"/>
    <property type="molecule type" value="Genomic_DNA"/>
</dbReference>
<comment type="caution">
    <text evidence="1">The sequence shown here is derived from an EMBL/GenBank/DDBJ whole genome shotgun (WGS) entry which is preliminary data.</text>
</comment>
<accession>A0A437Q4X9</accession>
<protein>
    <submittedName>
        <fullName evidence="1">STAS/SEC14 domain-containing protein</fullName>
    </submittedName>
</protein>